<dbReference type="RefSeq" id="WP_386103256.1">
    <property type="nucleotide sequence ID" value="NZ_JBHUOZ010000003.1"/>
</dbReference>
<dbReference type="SUPFAM" id="SSF52980">
    <property type="entry name" value="Restriction endonuclease-like"/>
    <property type="match status" value="1"/>
</dbReference>
<keyword evidence="3" id="KW-1185">Reference proteome</keyword>
<dbReference type="InterPro" id="IPR011604">
    <property type="entry name" value="PDDEXK-like_dom_sf"/>
</dbReference>
<dbReference type="Proteomes" id="UP001597511">
    <property type="component" value="Unassembled WGS sequence"/>
</dbReference>
<evidence type="ECO:0000259" key="1">
    <source>
        <dbReference type="Pfam" id="PF09588"/>
    </source>
</evidence>
<accession>A0ABW6ABW2</accession>
<reference evidence="3" key="1">
    <citation type="journal article" date="2019" name="Int. J. Syst. Evol. Microbiol.">
        <title>The Global Catalogue of Microorganisms (GCM) 10K type strain sequencing project: providing services to taxonomists for standard genome sequencing and annotation.</title>
        <authorList>
            <consortium name="The Broad Institute Genomics Platform"/>
            <consortium name="The Broad Institute Genome Sequencing Center for Infectious Disease"/>
            <person name="Wu L."/>
            <person name="Ma J."/>
        </authorList>
    </citation>
    <scope>NUCLEOTIDE SEQUENCE [LARGE SCALE GENOMIC DNA]</scope>
    <source>
        <strain evidence="3">KCTC 23299</strain>
    </source>
</reference>
<evidence type="ECO:0000313" key="3">
    <source>
        <dbReference type="Proteomes" id="UP001597511"/>
    </source>
</evidence>
<dbReference type="Pfam" id="PF09588">
    <property type="entry name" value="YqaJ"/>
    <property type="match status" value="1"/>
</dbReference>
<evidence type="ECO:0000313" key="2">
    <source>
        <dbReference type="EMBL" id="MFD2921985.1"/>
    </source>
</evidence>
<gene>
    <name evidence="2" type="ORF">ACFS6H_19855</name>
</gene>
<sequence length="242" mass="28279">MTDPKLKKDKEAGNLSESAKTHLVDVYVSNKYGRNSDIQNKYIQKGLLVEEDSITLYSRVKKNFFKKNEEHLKNDFIMGTPDLYIGKTIQTAERIIDIKSSFDIFTFFRNINSTLNSSYWWQVQGYMALTGAKSATVAYCLVDTPQVIINDEKRKLMWKMGVATDMDPDYMQACEELERLLTYPDIPMNERVIEFDVFRDDEAIERCYERVLKGRNYLSELDSYRLQQKTTNHDTLTKVPIQ</sequence>
<dbReference type="InterPro" id="IPR011335">
    <property type="entry name" value="Restrct_endonuc-II-like"/>
</dbReference>
<comment type="caution">
    <text evidence="2">The sequence shown here is derived from an EMBL/GenBank/DDBJ whole genome shotgun (WGS) entry which is preliminary data.</text>
</comment>
<proteinExistence type="predicted"/>
<feature type="domain" description="YqaJ viral recombinase" evidence="1">
    <location>
        <begin position="39"/>
        <end position="132"/>
    </location>
</feature>
<dbReference type="InterPro" id="IPR019080">
    <property type="entry name" value="YqaJ_viral_recombinase"/>
</dbReference>
<organism evidence="2 3">
    <name type="scientific">Terrimonas rubra</name>
    <dbReference type="NCBI Taxonomy" id="1035890"/>
    <lineage>
        <taxon>Bacteria</taxon>
        <taxon>Pseudomonadati</taxon>
        <taxon>Bacteroidota</taxon>
        <taxon>Chitinophagia</taxon>
        <taxon>Chitinophagales</taxon>
        <taxon>Chitinophagaceae</taxon>
        <taxon>Terrimonas</taxon>
    </lineage>
</organism>
<name>A0ABW6ABW2_9BACT</name>
<protein>
    <submittedName>
        <fullName evidence="2">YqaJ viral recombinase family protein</fullName>
    </submittedName>
</protein>
<dbReference type="Gene3D" id="3.90.320.10">
    <property type="match status" value="1"/>
</dbReference>
<dbReference type="EMBL" id="JBHUOZ010000003">
    <property type="protein sequence ID" value="MFD2921985.1"/>
    <property type="molecule type" value="Genomic_DNA"/>
</dbReference>